<reference evidence="1 2" key="2">
    <citation type="submission" date="2014-10" db="EMBL/GenBank/DDBJ databases">
        <title>Paracoccus sanguinis sp. nov., isolated from clinical specimens of New York State patients.</title>
        <authorList>
            <person name="Mingle L.A."/>
            <person name="Cole J.A."/>
            <person name="Lapierre P."/>
            <person name="Musser K.A."/>
        </authorList>
    </citation>
    <scope>NUCLEOTIDE SEQUENCE [LARGE SCALE GENOMIC DNA]</scope>
    <source>
        <strain evidence="1 2">5503</strain>
    </source>
</reference>
<sequence>MIIPGVLAKRRGAPAEPITFRNAAAIVVSAGTRSYSDARVPLLALVASRQVRHRPRADISLVSLSAVRTTKQPSRADVALTVLSVARLAPVSLTPVRAERAAVMVVHS</sequence>
<organism evidence="1 2">
    <name type="scientific">Paracoccus sanguinis</name>
    <dbReference type="NCBI Taxonomy" id="1545044"/>
    <lineage>
        <taxon>Bacteria</taxon>
        <taxon>Pseudomonadati</taxon>
        <taxon>Pseudomonadota</taxon>
        <taxon>Alphaproteobacteria</taxon>
        <taxon>Rhodobacterales</taxon>
        <taxon>Paracoccaceae</taxon>
        <taxon>Paracoccus</taxon>
    </lineage>
</organism>
<proteinExistence type="predicted"/>
<dbReference type="Proteomes" id="UP000029858">
    <property type="component" value="Unassembled WGS sequence"/>
</dbReference>
<dbReference type="RefSeq" id="WP_036706282.1">
    <property type="nucleotide sequence ID" value="NZ_JRKQ01000001.1"/>
</dbReference>
<accession>A0A099GMH9</accession>
<gene>
    <name evidence="1" type="ORF">IX56_00285</name>
</gene>
<evidence type="ECO:0000313" key="1">
    <source>
        <dbReference type="EMBL" id="KGJ23752.1"/>
    </source>
</evidence>
<protein>
    <submittedName>
        <fullName evidence="1">Uncharacterized protein</fullName>
    </submittedName>
</protein>
<reference evidence="1 2" key="1">
    <citation type="submission" date="2014-09" db="EMBL/GenBank/DDBJ databases">
        <authorList>
            <person name="McGinnis J.M."/>
            <person name="Wolfgang W.J."/>
        </authorList>
    </citation>
    <scope>NUCLEOTIDE SEQUENCE [LARGE SCALE GENOMIC DNA]</scope>
    <source>
        <strain evidence="1 2">5503</strain>
    </source>
</reference>
<dbReference type="EMBL" id="JRKQ01000001">
    <property type="protein sequence ID" value="KGJ23752.1"/>
    <property type="molecule type" value="Genomic_DNA"/>
</dbReference>
<evidence type="ECO:0000313" key="2">
    <source>
        <dbReference type="Proteomes" id="UP000029858"/>
    </source>
</evidence>
<dbReference type="AlphaFoldDB" id="A0A099GMH9"/>
<name>A0A099GMH9_9RHOB</name>
<comment type="caution">
    <text evidence="1">The sequence shown here is derived from an EMBL/GenBank/DDBJ whole genome shotgun (WGS) entry which is preliminary data.</text>
</comment>